<dbReference type="RefSeq" id="WP_207683086.1">
    <property type="nucleotide sequence ID" value="NZ_CP061800.1"/>
</dbReference>
<evidence type="ECO:0000256" key="4">
    <source>
        <dbReference type="ARBA" id="ARBA00022475"/>
    </source>
</evidence>
<sequence length="3147" mass="337225">MRRSVSTFIISLLLAGIILNFSCLSKSRAATNCSIQTNIPQTECECLISFYNATDGPNWDDSPDNNWNQDNDLINWTDLTISGGHVTEIDRRSVSLTGTLPDLSDLPQLQVLSLGTNTLTGSIPDLSNLTNLQELLLPNNQLTGTLPDLSDLTRLEAIRLDNNQFTGAIPDNLDGLSRLETLRLDRNQLTGTIPDNLNALTHLEYLQLFDNQLTGDVPDLSELTRLKVLNLSENQLTGTVPPVLNKLTLLESLSLSDNHLSGYIPDLTTLFSLQELNLSDNRFSGTFPDLTGLINLQELWLQNNQLSGDIPLSFSKLANLSDDKLDIDYNKLTASDAEVISFLALKAPGWAETQTVPPENINAALLSGDSVKITWTPISYTDDSGYYRVRYARESGGPYTEAGVTDDKTADQYEINGLSPGTYYFVVETYTPAHDNQQNNLTSDISSEAETHVTGFPEINVKADTTDISDGSSFDFGSASLGTPISVIFTVENNGDTDLILTEPITLPRGFTLLSSFDSTTVSPASSAVFEVQLNDVLDSPGGELSFENSDRDENPYHFTISGTVNPAPEAEIEVSEGSVTIPDGGRVQFGTTIVGAPVTKTFTITNKGTDALTLNNFQLPSGFSLTDAFPDSIAAGGTENFQIQLDASGEGVFSGELEFENNDSDETPYNFTISGTVNPKPVPEIGITSGNVSVPDGGSIEFGVTEMGAPVVKMFTVSNTGTAALTLSPPELPTGFSLLGAFPDNVAAGGTDSFQVQMDASADGEFKGLLRFGTNDSDENPYVFTLSGTVHTEPEIEVSENGTGIPDGGSVIFGSTLPGQPVLKTFTISNTGKAVLMLSNFTLPNGFDLAGTFPDNIAAGNTGTFQVQLSAETDGTFSGTLEFETNDSDENPYDFTISGTVNPEPAPEIEISDEDDDIPNFGNVHFGNTTLGKPVVKTFSIRNSGTAVLTLGNPEFPTGFSLAGTFPGTIAANATSSFGVQLNGDAEGEFSGTVRFETNDRDENPYNVTLSGTVKPAPEPEIRVSDENRDKVPDGGKVQFNDTFVGTPVIKTFTVRNKGTDSLKLRDLEIPEGFSLVGAFPGKIKPGDTDTFQIQLDAVRIGEFSGKLRFDNNDSDESPYNFTLSGTVNVIPKPEIEVLSDSATIPDGGSVTFSSTTVGIPVIKRFTIKNTGSAELLLSHPELPDGFDLFGVFPRNIAAGASSDFQIRLDAAADGEFKGILRFENNDADENPYSFTLSSMVHPKPEPEIEVRDDTGHIPDDGTADFYNTLVSIPITKTFTVSNTGTADLILGHPELSEGFMLLGDFPETIAKGETDSFEIQLSADVVGIFTGTLRFDNNDADENPYNFILTAEVYPEPKPEIEVSHDGTDIPNDGTVSFGTTTVGTPVTKIFTIRNTGTDVLILSDPELPEGFGLLGEFPENIAMEGTARFEVQFDASSDGISEGMFRFETSDSDENPYVLTLTAEASPEPEPEIEVSHDGTDIPNGGAVSFKSTTVGSPLTKIFTIRNTGMAELNIGAISLPEGFTLKGVLPANIATGGTDSFEVQLDASAIGEFSGILWFDNDDSDEAPYSFTISGTVHPEPEPEIEVSEENTDIPKHGHVNFGDTLVGTPVIKNFSIRNTGDAVLNLSNLEFPNGFSLIGDFPEDVAAGEADSFQIQLDAGNDGAFEGVLLFNTNDSDNDPYEFTIHGVVTALPVADNRPVITGQYPLSTSEETALTITLNDLTVTDPDNVYPDDFTLTVREGENYRLNHSVADVQLTLVMVTGDVDGDGDADLIVGNYGQTNRIYLNNGTTDPFRGVSGLDISTDKHRTRSLVLSDVDGDGDLDLIAGNNNETNQLYLNNGTSNPFRYVKGLDITADTDHTYSVVTGDVDGDGDADLIAGNKGETNRLYLNNGTRNPFSNAAGLDITTDRNHTVSAILEDIDGDGDLDLIAGNDGETNRLYLNNGTTEPFKDIIGTDISTDTDHTRALILGDVDGDGDADMIAGNDGETNRLYLNNGTSDPFSNAAGTDVTTDVSHTASLFLDDVDGDGDPDLIVGNDGEINRVCLNNGTRVPFYSPAMDISADIHHTRSVLLADMDGDGDADLMTGNYGEPNRLYFNNGTREPFNAAGVNIMRDEYHTLSLAMGDIDGDGDPDLAAGRDNGQRNLIYLNKGLRSGLFDEDLRSVENPPDDGDTLCLVLGDADNDGDADMITGNHGANRLYLSNGTSDPFRNTAGMNISTDIHQTRSAALGDIDGDGDSDLVAGNYGDPNRLYLNNGTDNPFHGITGTDITSDSHHTRSVVLGDVDGDGDLDMIAGNDGETNRLYLNNGTTEPFDNVTGMEITRDVHHTYSVALGDVDGDGDLDLIAGNDGETNCVYLNNGTSEPFKQVIGADITKDSDHTRSVALEDVDGDGDLDVIAGNDGERNRVYLNNGTSEPFKDVMAADIMRDAHHTRSVVLGDVDGDGDADIIAGNHGEGNRVYLNNGLGKFFAETAGTEIDNLPDNTIIPATDFNGRLSIPVKVNDGINDSDVFYLDVRVEKVNDPPVITGQTFLYVPEGTSLPITANDLTVTDPDNVFPDDFTLKVSDGENYTFSHTSPFQSRQKEIIITPGDGFSGMLRIPLMVNDSRNDSNLFHLNVMVTSENHPPVITGQTPLSTSTGVSLTITLEDLAVTDPDNVFPDDFTLMVQEGENYTVSENVISPADDFTGMLTVPVMVSDGTSDSNLFLADVEVRENHVPVITGQNPLSTEEETPLTITPADVVVTDPDNVFPDDFTLTVLDGENYDRSENTITPVPGFSDTLTVPLTVNDGTDESDVFYLSVIVSSDADGDGMPDTWESEFGLNPFFDDADQDLDGDGYSNLQEYLYGTNPDDISSAPQPPTANAGDDQTVDEGLTVILNSSDTTDPKNLISEYRWIQTEGIPVTLSDENAPNPTFVTPPVADGSQIVLTFQLMITDRAGFETTDEITVRINDNGITDFSDDVLAFKSATGENMGIKVLSGGDLISLYVISSDMIPETEDKPENLIYSLIDMQVKCFAENDTALLEIYLPASVSDHYKMYQYRSAGGWSDIVANALFNESGDQISLTLTDGGAVDEDGIVNGVIAAIYGPGTPPESGSDGGGGGCFIATATYGHDSCFADRGVQFLLLLVLATVFALFSYRKL</sequence>
<keyword evidence="11" id="KW-0966">Cell projection</keyword>
<feature type="transmembrane region" description="Helical" evidence="13">
    <location>
        <begin position="3126"/>
        <end position="3144"/>
    </location>
</feature>
<organism evidence="15 16">
    <name type="scientific">Desulfonema magnum</name>
    <dbReference type="NCBI Taxonomy" id="45655"/>
    <lineage>
        <taxon>Bacteria</taxon>
        <taxon>Pseudomonadati</taxon>
        <taxon>Thermodesulfobacteriota</taxon>
        <taxon>Desulfobacteria</taxon>
        <taxon>Desulfobacterales</taxon>
        <taxon>Desulfococcaceae</taxon>
        <taxon>Desulfonema</taxon>
    </lineage>
</organism>
<dbReference type="InterPro" id="IPR013519">
    <property type="entry name" value="Int_alpha_beta-p"/>
</dbReference>
<accession>A0A975BMY0</accession>
<dbReference type="SUPFAM" id="SSF69318">
    <property type="entry name" value="Integrin alpha N-terminal domain"/>
    <property type="match status" value="2"/>
</dbReference>
<dbReference type="Pfam" id="PF00560">
    <property type="entry name" value="LRR_1"/>
    <property type="match status" value="3"/>
</dbReference>
<evidence type="ECO:0000259" key="14">
    <source>
        <dbReference type="PROSITE" id="PS50853"/>
    </source>
</evidence>
<evidence type="ECO:0000256" key="11">
    <source>
        <dbReference type="ARBA" id="ARBA00023273"/>
    </source>
</evidence>
<dbReference type="GO" id="GO:0005737">
    <property type="term" value="C:cytoplasm"/>
    <property type="evidence" value="ECO:0007669"/>
    <property type="project" value="UniProtKB-SubCell"/>
</dbReference>
<evidence type="ECO:0000256" key="12">
    <source>
        <dbReference type="SAM" id="MobiDB-lite"/>
    </source>
</evidence>
<keyword evidence="16" id="KW-1185">Reference proteome</keyword>
<reference evidence="15" key="1">
    <citation type="journal article" date="2021" name="Microb. Physiol.">
        <title>Proteogenomic Insights into the Physiology of Marine, Sulfate-Reducing, Filamentous Desulfonema limicola and Desulfonema magnum.</title>
        <authorList>
            <person name="Schnaars V."/>
            <person name="Wohlbrand L."/>
            <person name="Scheve S."/>
            <person name="Hinrichs C."/>
            <person name="Reinhardt R."/>
            <person name="Rabus R."/>
        </authorList>
    </citation>
    <scope>NUCLEOTIDE SEQUENCE</scope>
    <source>
        <strain evidence="15">4be13</strain>
    </source>
</reference>
<evidence type="ECO:0000256" key="10">
    <source>
        <dbReference type="ARBA" id="ARBA00023180"/>
    </source>
</evidence>
<dbReference type="FunFam" id="3.80.10.10:FF:000383">
    <property type="entry name" value="Leucine-rich repeat receptor protein kinase EMS1"/>
    <property type="match status" value="1"/>
</dbReference>
<dbReference type="InterPro" id="IPR003961">
    <property type="entry name" value="FN3_dom"/>
</dbReference>
<dbReference type="SUPFAM" id="SSF52058">
    <property type="entry name" value="L domain-like"/>
    <property type="match status" value="1"/>
</dbReference>
<keyword evidence="13" id="KW-1133">Transmembrane helix</keyword>
<dbReference type="NCBIfam" id="NF012200">
    <property type="entry name" value="choice_anch_D"/>
    <property type="match status" value="11"/>
</dbReference>
<dbReference type="Gene3D" id="3.80.10.10">
    <property type="entry name" value="Ribonuclease Inhibitor"/>
    <property type="match status" value="3"/>
</dbReference>
<name>A0A975BMY0_9BACT</name>
<keyword evidence="8" id="KW-0677">Repeat</keyword>
<dbReference type="InterPro" id="IPR013783">
    <property type="entry name" value="Ig-like_fold"/>
</dbReference>
<evidence type="ECO:0000256" key="5">
    <source>
        <dbReference type="ARBA" id="ARBA00022490"/>
    </source>
</evidence>
<keyword evidence="7" id="KW-0732">Signal</keyword>
<evidence type="ECO:0000256" key="13">
    <source>
        <dbReference type="SAM" id="Phobius"/>
    </source>
</evidence>
<dbReference type="PROSITE" id="PS50853">
    <property type="entry name" value="FN3"/>
    <property type="match status" value="1"/>
</dbReference>
<dbReference type="SUPFAM" id="SSF49265">
    <property type="entry name" value="Fibronectin type III"/>
    <property type="match status" value="1"/>
</dbReference>
<dbReference type="Gene3D" id="2.130.10.130">
    <property type="entry name" value="Integrin alpha, N-terminal"/>
    <property type="match status" value="5"/>
</dbReference>
<dbReference type="Pfam" id="PF22352">
    <property type="entry name" value="K319L-like_PKD"/>
    <property type="match status" value="1"/>
</dbReference>
<keyword evidence="13" id="KW-0812">Transmembrane</keyword>
<dbReference type="Gene3D" id="2.60.40.10">
    <property type="entry name" value="Immunoglobulins"/>
    <property type="match status" value="13"/>
</dbReference>
<feature type="region of interest" description="Disordered" evidence="12">
    <location>
        <begin position="2852"/>
        <end position="2873"/>
    </location>
</feature>
<feature type="domain" description="Fibronectin type-III" evidence="14">
    <location>
        <begin position="357"/>
        <end position="454"/>
    </location>
</feature>
<proteinExistence type="predicted"/>
<dbReference type="Pfam" id="PF22544">
    <property type="entry name" value="HYDIN_VesB_CFA65-like_Ig"/>
    <property type="match status" value="2"/>
</dbReference>
<dbReference type="Pfam" id="PF13517">
    <property type="entry name" value="FG-GAP_3"/>
    <property type="match status" value="6"/>
</dbReference>
<dbReference type="InterPro" id="IPR053879">
    <property type="entry name" value="HYDIN_VesB_CFA65-like_Ig"/>
</dbReference>
<dbReference type="InterPro" id="IPR003591">
    <property type="entry name" value="Leu-rich_rpt_typical-subtyp"/>
</dbReference>
<evidence type="ECO:0000256" key="7">
    <source>
        <dbReference type="ARBA" id="ARBA00022729"/>
    </source>
</evidence>
<keyword evidence="13" id="KW-0472">Membrane</keyword>
<dbReference type="PANTHER" id="PTHR44103:SF1">
    <property type="entry name" value="PROPROTEIN CONVERTASE P"/>
    <property type="match status" value="1"/>
</dbReference>
<evidence type="ECO:0000256" key="3">
    <source>
        <dbReference type="ARBA" id="ARBA00004496"/>
    </source>
</evidence>
<keyword evidence="10" id="KW-0325">Glycoprotein</keyword>
<dbReference type="InterPro" id="IPR036116">
    <property type="entry name" value="FN3_sf"/>
</dbReference>
<comment type="subcellular location">
    <subcellularLocation>
        <location evidence="2">Cell membrane</location>
    </subcellularLocation>
    <subcellularLocation>
        <location evidence="1">Cell projection</location>
        <location evidence="1">Cilium</location>
    </subcellularLocation>
    <subcellularLocation>
        <location evidence="3">Cytoplasm</location>
    </subcellularLocation>
</comment>
<dbReference type="GO" id="GO:0005886">
    <property type="term" value="C:plasma membrane"/>
    <property type="evidence" value="ECO:0007669"/>
    <property type="project" value="UniProtKB-SubCell"/>
</dbReference>
<dbReference type="Proteomes" id="UP000663722">
    <property type="component" value="Chromosome"/>
</dbReference>
<dbReference type="InterPro" id="IPR028994">
    <property type="entry name" value="Integrin_alpha_N"/>
</dbReference>
<dbReference type="CDD" id="cd00063">
    <property type="entry name" value="FN3"/>
    <property type="match status" value="1"/>
</dbReference>
<dbReference type="KEGG" id="dmm:dnm_042740"/>
<keyword evidence="9" id="KW-0969">Cilium</keyword>
<dbReference type="InterPro" id="IPR001611">
    <property type="entry name" value="Leu-rich_rpt"/>
</dbReference>
<dbReference type="SMART" id="SM00369">
    <property type="entry name" value="LRR_TYP"/>
    <property type="match status" value="5"/>
</dbReference>
<protein>
    <submittedName>
        <fullName evidence="15">Leucine-rich repeat domain-containing protein, DUF1573</fullName>
    </submittedName>
</protein>
<keyword evidence="4" id="KW-1003">Cell membrane</keyword>
<evidence type="ECO:0000256" key="8">
    <source>
        <dbReference type="ARBA" id="ARBA00022737"/>
    </source>
</evidence>
<evidence type="ECO:0000313" key="16">
    <source>
        <dbReference type="Proteomes" id="UP000663722"/>
    </source>
</evidence>
<evidence type="ECO:0000256" key="1">
    <source>
        <dbReference type="ARBA" id="ARBA00004138"/>
    </source>
</evidence>
<keyword evidence="6" id="KW-0433">Leucine-rich repeat</keyword>
<dbReference type="PANTHER" id="PTHR44103">
    <property type="entry name" value="PROPROTEIN CONVERTASE P"/>
    <property type="match status" value="1"/>
</dbReference>
<dbReference type="InterPro" id="IPR032675">
    <property type="entry name" value="LRR_dom_sf"/>
</dbReference>
<dbReference type="EMBL" id="CP061800">
    <property type="protein sequence ID" value="QTA88232.1"/>
    <property type="molecule type" value="Genomic_DNA"/>
</dbReference>
<dbReference type="PROSITE" id="PS51450">
    <property type="entry name" value="LRR"/>
    <property type="match status" value="6"/>
</dbReference>
<feature type="region of interest" description="Disordered" evidence="12">
    <location>
        <begin position="1467"/>
        <end position="1491"/>
    </location>
</feature>
<gene>
    <name evidence="15" type="ORF">dnm_042740</name>
</gene>
<keyword evidence="5" id="KW-0963">Cytoplasm</keyword>
<dbReference type="InterPro" id="IPR013517">
    <property type="entry name" value="FG-GAP"/>
</dbReference>
<evidence type="ECO:0000256" key="6">
    <source>
        <dbReference type="ARBA" id="ARBA00022614"/>
    </source>
</evidence>
<dbReference type="SMART" id="SM00060">
    <property type="entry name" value="FN3"/>
    <property type="match status" value="1"/>
</dbReference>
<dbReference type="InterPro" id="IPR053784">
    <property type="entry name" value="Choice_anch_U_dom"/>
</dbReference>
<evidence type="ECO:0000256" key="9">
    <source>
        <dbReference type="ARBA" id="ARBA00023069"/>
    </source>
</evidence>
<evidence type="ECO:0000256" key="2">
    <source>
        <dbReference type="ARBA" id="ARBA00004236"/>
    </source>
</evidence>
<dbReference type="SMART" id="SM00191">
    <property type="entry name" value="Int_alpha"/>
    <property type="match status" value="8"/>
</dbReference>
<dbReference type="FunFam" id="3.80.10.10:FF:000041">
    <property type="entry name" value="LRR receptor-like serine/threonine-protein kinase ERECTA"/>
    <property type="match status" value="1"/>
</dbReference>
<dbReference type="NCBIfam" id="NF041766">
    <property type="entry name" value="choice_anch_U"/>
    <property type="match status" value="1"/>
</dbReference>
<dbReference type="Pfam" id="PF13855">
    <property type="entry name" value="LRR_8"/>
    <property type="match status" value="1"/>
</dbReference>
<evidence type="ECO:0000313" key="15">
    <source>
        <dbReference type="EMBL" id="QTA88232.1"/>
    </source>
</evidence>